<dbReference type="SUPFAM" id="SSF53686">
    <property type="entry name" value="Tryptophan synthase beta subunit-like PLP-dependent enzymes"/>
    <property type="match status" value="1"/>
</dbReference>
<dbReference type="InterPro" id="IPR001926">
    <property type="entry name" value="TrpB-like_PALP"/>
</dbReference>
<organism evidence="7 8">
    <name type="scientific">Tectimicrobiota bacterium</name>
    <dbReference type="NCBI Taxonomy" id="2528274"/>
    <lineage>
        <taxon>Bacteria</taxon>
        <taxon>Pseudomonadati</taxon>
        <taxon>Nitrospinota/Tectimicrobiota group</taxon>
        <taxon>Candidatus Tectimicrobiota</taxon>
    </lineage>
</organism>
<dbReference type="PANTHER" id="PTHR48078:SF6">
    <property type="entry name" value="L-THREONINE DEHYDRATASE CATABOLIC TDCB"/>
    <property type="match status" value="1"/>
</dbReference>
<dbReference type="InterPro" id="IPR005789">
    <property type="entry name" value="Thr_deHydtase_catblc"/>
</dbReference>
<reference evidence="7" key="1">
    <citation type="submission" date="2020-07" db="EMBL/GenBank/DDBJ databases">
        <title>Huge and variable diversity of episymbiotic CPR bacteria and DPANN archaea in groundwater ecosystems.</title>
        <authorList>
            <person name="He C.Y."/>
            <person name="Keren R."/>
            <person name="Whittaker M."/>
            <person name="Farag I.F."/>
            <person name="Doudna J."/>
            <person name="Cate J.H.D."/>
            <person name="Banfield J.F."/>
        </authorList>
    </citation>
    <scope>NUCLEOTIDE SEQUENCE</scope>
    <source>
        <strain evidence="7">NC_groundwater_717_Ag_S-0.2um_59_8</strain>
    </source>
</reference>
<comment type="cofactor">
    <cofactor evidence="1">
        <name>pyridoxal 5'-phosphate</name>
        <dbReference type="ChEBI" id="CHEBI:597326"/>
    </cofactor>
</comment>
<keyword evidence="4 7" id="KW-0456">Lyase</keyword>
<dbReference type="CDD" id="cd01562">
    <property type="entry name" value="Thr-dehyd"/>
    <property type="match status" value="1"/>
</dbReference>
<dbReference type="InterPro" id="IPR045865">
    <property type="entry name" value="ACT-like_dom_sf"/>
</dbReference>
<dbReference type="Proteomes" id="UP000741360">
    <property type="component" value="Unassembled WGS sequence"/>
</dbReference>
<dbReference type="InterPro" id="IPR002912">
    <property type="entry name" value="ACT_dom"/>
</dbReference>
<keyword evidence="3" id="KW-0663">Pyridoxal phosphate</keyword>
<name>A0A932M193_UNCTE</name>
<evidence type="ECO:0000259" key="6">
    <source>
        <dbReference type="PROSITE" id="PS51671"/>
    </source>
</evidence>
<dbReference type="EC" id="4.3.1.19" evidence="7"/>
<dbReference type="InterPro" id="IPR044561">
    <property type="entry name" value="ACT_ThrD-II-like"/>
</dbReference>
<evidence type="ECO:0000256" key="2">
    <source>
        <dbReference type="ARBA" id="ARBA00010869"/>
    </source>
</evidence>
<gene>
    <name evidence="7" type="ORF">HYY65_09220</name>
</gene>
<dbReference type="GO" id="GO:0004794">
    <property type="term" value="F:threonine deaminase activity"/>
    <property type="evidence" value="ECO:0007669"/>
    <property type="project" value="UniProtKB-EC"/>
</dbReference>
<dbReference type="SUPFAM" id="SSF55021">
    <property type="entry name" value="ACT-like"/>
    <property type="match status" value="1"/>
</dbReference>
<evidence type="ECO:0000313" key="8">
    <source>
        <dbReference type="Proteomes" id="UP000741360"/>
    </source>
</evidence>
<comment type="similarity">
    <text evidence="2">Belongs to the serine/threonine dehydratase family.</text>
</comment>
<dbReference type="CDD" id="cd04886">
    <property type="entry name" value="ACT_ThrD-II-like"/>
    <property type="match status" value="1"/>
</dbReference>
<accession>A0A932M193</accession>
<dbReference type="InterPro" id="IPR050147">
    <property type="entry name" value="Ser/Thr_Dehydratase"/>
</dbReference>
<sequence length="411" mass="44143">MLSLQDIERARAVLADAIDVTPLVFSRSLSEMTGCQVYLKMENLQKTGSFKVRGAYTKMSGLSAAERKAGVFAASAGNHAQGVAYAARKFRVRSTIVMPQSSAIAKLLATQSYGARTVLWGQSFEDAFRRARELARQKKGTFIHAFDDYAVMAGQGTIALEILDVLSQVDAVLVPVGGGGLLAGISTALKETRPRIRVLGVEAAGAASLAFSRREGHRVILSRVHTLADGIALKSVGRLTYPILEKYVDDVVTVQEDSIARAITLLLERKKVVVEGAGAVPLAALLEGVSSLRGKRVVLILSGGNIDVTLLDRIIEKGLVTSGRCMRLEVELQDIPGALSRLTQLIADARANILHVSHDRLSQDVPIGSTKVDLALETRGDDHMQEVLKILTRKGYSAVLLGSGRDARRGP</sequence>
<dbReference type="Pfam" id="PF01842">
    <property type="entry name" value="ACT"/>
    <property type="match status" value="1"/>
</dbReference>
<dbReference type="GO" id="GO:0030170">
    <property type="term" value="F:pyridoxal phosphate binding"/>
    <property type="evidence" value="ECO:0007669"/>
    <property type="project" value="UniProtKB-ARBA"/>
</dbReference>
<dbReference type="PANTHER" id="PTHR48078">
    <property type="entry name" value="THREONINE DEHYDRATASE, MITOCHONDRIAL-RELATED"/>
    <property type="match status" value="1"/>
</dbReference>
<evidence type="ECO:0000313" key="7">
    <source>
        <dbReference type="EMBL" id="MBI3015220.1"/>
    </source>
</evidence>
<dbReference type="PROSITE" id="PS51671">
    <property type="entry name" value="ACT"/>
    <property type="match status" value="1"/>
</dbReference>
<comment type="caution">
    <text evidence="7">The sequence shown here is derived from an EMBL/GenBank/DDBJ whole genome shotgun (WGS) entry which is preliminary data.</text>
</comment>
<evidence type="ECO:0000256" key="4">
    <source>
        <dbReference type="ARBA" id="ARBA00023239"/>
    </source>
</evidence>
<evidence type="ECO:0000256" key="5">
    <source>
        <dbReference type="ARBA" id="ARBA00049406"/>
    </source>
</evidence>
<dbReference type="GO" id="GO:0006565">
    <property type="term" value="P:L-serine catabolic process"/>
    <property type="evidence" value="ECO:0007669"/>
    <property type="project" value="TreeGrafter"/>
</dbReference>
<comment type="catalytic activity">
    <reaction evidence="5">
        <text>L-serine = pyruvate + NH4(+)</text>
        <dbReference type="Rhea" id="RHEA:19169"/>
        <dbReference type="ChEBI" id="CHEBI:15361"/>
        <dbReference type="ChEBI" id="CHEBI:28938"/>
        <dbReference type="ChEBI" id="CHEBI:33384"/>
        <dbReference type="EC" id="4.3.1.17"/>
    </reaction>
</comment>
<protein>
    <submittedName>
        <fullName evidence="7">Threonine ammonia-lyase</fullName>
        <ecNumber evidence="7">4.3.1.19</ecNumber>
    </submittedName>
</protein>
<dbReference type="NCBIfam" id="TIGR01127">
    <property type="entry name" value="ilvA_1Cterm"/>
    <property type="match status" value="1"/>
</dbReference>
<dbReference type="EMBL" id="JACPSX010000175">
    <property type="protein sequence ID" value="MBI3015220.1"/>
    <property type="molecule type" value="Genomic_DNA"/>
</dbReference>
<dbReference type="GO" id="GO:0006567">
    <property type="term" value="P:L-threonine catabolic process"/>
    <property type="evidence" value="ECO:0007669"/>
    <property type="project" value="InterPro"/>
</dbReference>
<dbReference type="FunFam" id="3.40.50.1100:FF:000005">
    <property type="entry name" value="Threonine dehydratase catabolic"/>
    <property type="match status" value="1"/>
</dbReference>
<feature type="domain" description="ACT" evidence="6">
    <location>
        <begin position="327"/>
        <end position="405"/>
    </location>
</feature>
<dbReference type="AlphaFoldDB" id="A0A932M193"/>
<dbReference type="InterPro" id="IPR036052">
    <property type="entry name" value="TrpB-like_PALP_sf"/>
</dbReference>
<dbReference type="GO" id="GO:0003941">
    <property type="term" value="F:L-serine ammonia-lyase activity"/>
    <property type="evidence" value="ECO:0007669"/>
    <property type="project" value="UniProtKB-EC"/>
</dbReference>
<dbReference type="Pfam" id="PF00291">
    <property type="entry name" value="PALP"/>
    <property type="match status" value="1"/>
</dbReference>
<proteinExistence type="inferred from homology"/>
<dbReference type="FunFam" id="3.40.50.1100:FF:000007">
    <property type="entry name" value="L-threonine dehydratase catabolic TdcB"/>
    <property type="match status" value="1"/>
</dbReference>
<dbReference type="Gene3D" id="3.30.70.260">
    <property type="match status" value="1"/>
</dbReference>
<dbReference type="GO" id="GO:0009097">
    <property type="term" value="P:isoleucine biosynthetic process"/>
    <property type="evidence" value="ECO:0007669"/>
    <property type="project" value="TreeGrafter"/>
</dbReference>
<dbReference type="Gene3D" id="3.40.50.1100">
    <property type="match status" value="2"/>
</dbReference>
<evidence type="ECO:0000256" key="1">
    <source>
        <dbReference type="ARBA" id="ARBA00001933"/>
    </source>
</evidence>
<evidence type="ECO:0000256" key="3">
    <source>
        <dbReference type="ARBA" id="ARBA00022898"/>
    </source>
</evidence>